<dbReference type="InterPro" id="IPR039063">
    <property type="entry name" value="RibK_CTP-dep"/>
</dbReference>
<dbReference type="HAMAP" id="MF_01285">
    <property type="entry name" value="Riboflavin_kinase"/>
    <property type="match status" value="1"/>
</dbReference>
<keyword evidence="9 16" id="KW-0547">Nucleotide-binding</keyword>
<comment type="pathway">
    <text evidence="1 16">Cofactor biosynthesis; FMN biosynthesis; FMN from riboflavin (CTP route): step 1/1.</text>
</comment>
<evidence type="ECO:0000313" key="19">
    <source>
        <dbReference type="Proteomes" id="UP000679213"/>
    </source>
</evidence>
<evidence type="ECO:0000256" key="1">
    <source>
        <dbReference type="ARBA" id="ARBA00005219"/>
    </source>
</evidence>
<evidence type="ECO:0000259" key="17">
    <source>
        <dbReference type="Pfam" id="PF01982"/>
    </source>
</evidence>
<comment type="function">
    <text evidence="16">Catalyzes the CTP-dependent phosphorylation of riboflavin (vitamin B2) to form flavin mononucleotide (FMN).</text>
</comment>
<keyword evidence="6 16" id="KW-0288">FMN</keyword>
<evidence type="ECO:0000256" key="16">
    <source>
        <dbReference type="HAMAP-Rule" id="MF_01285"/>
    </source>
</evidence>
<dbReference type="GO" id="GO:0000166">
    <property type="term" value="F:nucleotide binding"/>
    <property type="evidence" value="ECO:0007669"/>
    <property type="project" value="UniProtKB-UniRule"/>
</dbReference>
<dbReference type="KEGG" id="mesg:MLAUSG7_0930"/>
<evidence type="ECO:0000313" key="18">
    <source>
        <dbReference type="EMBL" id="CAB3288850.1"/>
    </source>
</evidence>
<dbReference type="InterPro" id="IPR023602">
    <property type="entry name" value="Riboflavin_kinase_CTP-dep"/>
</dbReference>
<keyword evidence="7 16" id="KW-0808">Transferase</keyword>
<keyword evidence="11 16" id="KW-0460">Magnesium</keyword>
<organism evidence="18 19">
    <name type="scientific">Methanocaldococcus lauensis</name>
    <dbReference type="NCBI Taxonomy" id="2546128"/>
    <lineage>
        <taxon>Archaea</taxon>
        <taxon>Methanobacteriati</taxon>
        <taxon>Methanobacteriota</taxon>
        <taxon>Methanomada group</taxon>
        <taxon>Methanococci</taxon>
        <taxon>Methanococcales</taxon>
        <taxon>Methanocaldococcaceae</taxon>
        <taxon>Methanocaldococcus</taxon>
    </lineage>
</organism>
<keyword evidence="19" id="KW-1185">Reference proteome</keyword>
<dbReference type="InterPro" id="IPR023470">
    <property type="entry name" value="Riboflavin_kinase_archaeal"/>
</dbReference>
<dbReference type="GO" id="GO:0000287">
    <property type="term" value="F:magnesium ion binding"/>
    <property type="evidence" value="ECO:0007669"/>
    <property type="project" value="UniProtKB-UniRule"/>
</dbReference>
<feature type="binding site" evidence="16">
    <location>
        <position position="103"/>
    </location>
    <ligand>
        <name>FMN</name>
        <dbReference type="ChEBI" id="CHEBI:58210"/>
    </ligand>
</feature>
<feature type="binding site" evidence="16">
    <location>
        <begin position="108"/>
        <end position="111"/>
    </location>
    <ligand>
        <name>CDP</name>
        <dbReference type="ChEBI" id="CHEBI:58069"/>
    </ligand>
</feature>
<dbReference type="SUPFAM" id="SSF82114">
    <property type="entry name" value="Riboflavin kinase-like"/>
    <property type="match status" value="1"/>
</dbReference>
<dbReference type="GO" id="GO:0009231">
    <property type="term" value="P:riboflavin biosynthetic process"/>
    <property type="evidence" value="ECO:0007669"/>
    <property type="project" value="InterPro"/>
</dbReference>
<evidence type="ECO:0000256" key="8">
    <source>
        <dbReference type="ARBA" id="ARBA00022723"/>
    </source>
</evidence>
<evidence type="ECO:0000256" key="3">
    <source>
        <dbReference type="ARBA" id="ARBA00011987"/>
    </source>
</evidence>
<evidence type="ECO:0000256" key="9">
    <source>
        <dbReference type="ARBA" id="ARBA00022741"/>
    </source>
</evidence>
<dbReference type="PANTHER" id="PTHR40706">
    <property type="entry name" value="RIBOFLAVIN KINASE"/>
    <property type="match status" value="1"/>
</dbReference>
<name>A0A8D6SWG8_9EURY</name>
<reference evidence="18 19" key="1">
    <citation type="submission" date="2020-04" db="EMBL/GenBank/DDBJ databases">
        <authorList>
            <consortium name="Genoscope - CEA"/>
            <person name="William W."/>
        </authorList>
    </citation>
    <scope>NUCLEOTIDE SEQUENCE [LARGE SCALE GENOMIC DNA]</scope>
    <source>
        <strain evidence="18 19">SG7</strain>
    </source>
</reference>
<feature type="binding site" evidence="16">
    <location>
        <begin position="10"/>
        <end position="15"/>
    </location>
    <ligand>
        <name>CDP</name>
        <dbReference type="ChEBI" id="CHEBI:58069"/>
    </ligand>
</feature>
<evidence type="ECO:0000256" key="4">
    <source>
        <dbReference type="ARBA" id="ARBA00017394"/>
    </source>
</evidence>
<keyword evidence="5 16" id="KW-0285">Flavoprotein</keyword>
<feature type="binding site" evidence="16">
    <location>
        <position position="41"/>
    </location>
    <ligand>
        <name>Mg(2+)</name>
        <dbReference type="ChEBI" id="CHEBI:18420"/>
    </ligand>
</feature>
<dbReference type="PANTHER" id="PTHR40706:SF1">
    <property type="entry name" value="RIBOFLAVIN KINASE"/>
    <property type="match status" value="1"/>
</dbReference>
<comment type="caution">
    <text evidence="16">Lacks conserved residue(s) required for the propagation of feature annotation.</text>
</comment>
<evidence type="ECO:0000256" key="13">
    <source>
        <dbReference type="ARBA" id="ARBA00030544"/>
    </source>
</evidence>
<evidence type="ECO:0000256" key="15">
    <source>
        <dbReference type="ARBA" id="ARBA00047857"/>
    </source>
</evidence>
<feature type="binding site" evidence="16">
    <location>
        <position position="39"/>
    </location>
    <ligand>
        <name>Mg(2+)</name>
        <dbReference type="ChEBI" id="CHEBI:18420"/>
    </ligand>
</feature>
<dbReference type="Gene3D" id="2.40.30.30">
    <property type="entry name" value="Riboflavin kinase-like"/>
    <property type="match status" value="1"/>
</dbReference>
<evidence type="ECO:0000256" key="6">
    <source>
        <dbReference type="ARBA" id="ARBA00022643"/>
    </source>
</evidence>
<dbReference type="UniPathway" id="UPA00276">
    <property type="reaction ID" value="UER00929"/>
</dbReference>
<keyword evidence="8 16" id="KW-0479">Metal-binding</keyword>
<dbReference type="EC" id="2.7.1.161" evidence="3 16"/>
<accession>A0A8D6SWG8</accession>
<dbReference type="EMBL" id="LR792632">
    <property type="protein sequence ID" value="CAB3288850.1"/>
    <property type="molecule type" value="Genomic_DNA"/>
</dbReference>
<evidence type="ECO:0000256" key="10">
    <source>
        <dbReference type="ARBA" id="ARBA00022777"/>
    </source>
</evidence>
<evidence type="ECO:0000256" key="7">
    <source>
        <dbReference type="ARBA" id="ARBA00022679"/>
    </source>
</evidence>
<dbReference type="Pfam" id="PF01982">
    <property type="entry name" value="CTP-dep_RFKase"/>
    <property type="match status" value="1"/>
</dbReference>
<protein>
    <recommendedName>
        <fullName evidence="4 16">Riboflavin kinase</fullName>
        <shortName evidence="16">RFK</shortName>
        <ecNumber evidence="3 16">2.7.1.161</ecNumber>
    </recommendedName>
    <alternativeName>
        <fullName evidence="13 16">CTP-dependent riboflavin kinase</fullName>
    </alternativeName>
    <alternativeName>
        <fullName evidence="14 16">CTP:riboflavin 5'-phosphotransferase</fullName>
    </alternativeName>
    <alternativeName>
        <fullName evidence="12 16">Flavokinase</fullName>
    </alternativeName>
</protein>
<evidence type="ECO:0000256" key="14">
    <source>
        <dbReference type="ARBA" id="ARBA00033116"/>
    </source>
</evidence>
<sequence>MILEGKVVSGFGEGKYFLSIPQYKESFKKILNFEPYEGTLNLKIDNEFEINKFKYIETEDFEYNGKKFFGVKILPVTILINNEKIYGAIVCPKKTHHSKDIIEIVAPINLRKKFNLKDGDSVKILIKGDEDE</sequence>
<evidence type="ECO:0000256" key="5">
    <source>
        <dbReference type="ARBA" id="ARBA00022630"/>
    </source>
</evidence>
<comment type="catalytic activity">
    <reaction evidence="15 16">
        <text>riboflavin + CTP = CDP + FMN + H(+)</text>
        <dbReference type="Rhea" id="RHEA:25021"/>
        <dbReference type="ChEBI" id="CHEBI:15378"/>
        <dbReference type="ChEBI" id="CHEBI:37563"/>
        <dbReference type="ChEBI" id="CHEBI:57986"/>
        <dbReference type="ChEBI" id="CHEBI:58069"/>
        <dbReference type="ChEBI" id="CHEBI:58210"/>
        <dbReference type="EC" id="2.7.1.161"/>
    </reaction>
</comment>
<dbReference type="GeneID" id="65883731"/>
<feature type="domain" description="Riboflavin kinase" evidence="17">
    <location>
        <begin position="7"/>
        <end position="125"/>
    </location>
</feature>
<gene>
    <name evidence="16 18" type="primary">ribK</name>
    <name evidence="18" type="ORF">MLAUSG7_0930</name>
</gene>
<evidence type="ECO:0000256" key="12">
    <source>
        <dbReference type="ARBA" id="ARBA00029789"/>
    </source>
</evidence>
<comment type="similarity">
    <text evidence="2 16">Belongs to the archaeal riboflavin kinase family.</text>
</comment>
<dbReference type="NCBIfam" id="NF040694">
    <property type="entry name" value="ribK_Meth"/>
    <property type="match status" value="1"/>
</dbReference>
<dbReference type="RefSeq" id="WP_214399308.1">
    <property type="nucleotide sequence ID" value="NZ_LR792632.1"/>
</dbReference>
<dbReference type="AlphaFoldDB" id="A0A8D6SWG8"/>
<dbReference type="Proteomes" id="UP000679213">
    <property type="component" value="Chromosome I"/>
</dbReference>
<dbReference type="GO" id="GO:0008531">
    <property type="term" value="F:riboflavin kinase activity"/>
    <property type="evidence" value="ECO:0007669"/>
    <property type="project" value="InterPro"/>
</dbReference>
<comment type="cofactor">
    <cofactor evidence="16">
        <name>Mg(2+)</name>
        <dbReference type="ChEBI" id="CHEBI:18420"/>
    </cofactor>
    <text evidence="16">Binds 1 Mg(2+) ion per subunit.</text>
</comment>
<dbReference type="InterPro" id="IPR023465">
    <property type="entry name" value="Riboflavin_kinase_dom_sf"/>
</dbReference>
<feature type="binding site" evidence="16">
    <location>
        <position position="95"/>
    </location>
    <ligand>
        <name>FMN</name>
        <dbReference type="ChEBI" id="CHEBI:58210"/>
    </ligand>
</feature>
<dbReference type="GO" id="GO:0009398">
    <property type="term" value="P:FMN biosynthetic process"/>
    <property type="evidence" value="ECO:0007669"/>
    <property type="project" value="UniProtKB-UniRule"/>
</dbReference>
<keyword evidence="10 16" id="KW-0418">Kinase</keyword>
<dbReference type="InterPro" id="IPR053397">
    <property type="entry name" value="Archaeal_Riboflavin_Kinase"/>
</dbReference>
<evidence type="ECO:0000256" key="2">
    <source>
        <dbReference type="ARBA" id="ARBA00006428"/>
    </source>
</evidence>
<proteinExistence type="inferred from homology"/>
<evidence type="ECO:0000256" key="11">
    <source>
        <dbReference type="ARBA" id="ARBA00022842"/>
    </source>
</evidence>